<dbReference type="PROSITE" id="PS50927">
    <property type="entry name" value="BULB_LECTIN"/>
    <property type="match status" value="1"/>
</dbReference>
<dbReference type="Proteomes" id="UP001206206">
    <property type="component" value="Unassembled WGS sequence"/>
</dbReference>
<protein>
    <recommendedName>
        <fullName evidence="1">Bulb-type lectin domain-containing protein</fullName>
    </recommendedName>
</protein>
<gene>
    <name evidence="2" type="ORF">NON19_14205</name>
</gene>
<name>A0ABT1PCQ4_9ACTN</name>
<sequence>MSDAIFHAGTQITLNEALTSGSGRTLLRLQEDRNLVLYKDGKPAWQAENAWSRGNILKVQGDGNVVLYDEADQPVWASGTDGNDGAYLAVQDDGNAVVYDKSGSPIWATNTGD</sequence>
<dbReference type="CDD" id="cd00028">
    <property type="entry name" value="B_lectin"/>
    <property type="match status" value="1"/>
</dbReference>
<dbReference type="Gene3D" id="2.90.10.10">
    <property type="entry name" value="Bulb-type lectin domain"/>
    <property type="match status" value="2"/>
</dbReference>
<comment type="caution">
    <text evidence="2">The sequence shown here is derived from an EMBL/GenBank/DDBJ whole genome shotgun (WGS) entry which is preliminary data.</text>
</comment>
<dbReference type="InterPro" id="IPR001480">
    <property type="entry name" value="Bulb-type_lectin_dom"/>
</dbReference>
<reference evidence="2 3" key="1">
    <citation type="submission" date="2022-06" db="EMBL/GenBank/DDBJ databases">
        <title>Draft genome sequence of type strain Streptomyces rubrisoli DSM 42083.</title>
        <authorList>
            <person name="Duangmal K."/>
            <person name="Klaysubun C."/>
        </authorList>
    </citation>
    <scope>NUCLEOTIDE SEQUENCE [LARGE SCALE GENOMIC DNA]</scope>
    <source>
        <strain evidence="2 3">DSM 42083</strain>
    </source>
</reference>
<organism evidence="2 3">
    <name type="scientific">Streptantibioticus rubrisoli</name>
    <dbReference type="NCBI Taxonomy" id="1387313"/>
    <lineage>
        <taxon>Bacteria</taxon>
        <taxon>Bacillati</taxon>
        <taxon>Actinomycetota</taxon>
        <taxon>Actinomycetes</taxon>
        <taxon>Kitasatosporales</taxon>
        <taxon>Streptomycetaceae</taxon>
        <taxon>Streptantibioticus</taxon>
    </lineage>
</organism>
<dbReference type="RefSeq" id="WP_255927970.1">
    <property type="nucleotide sequence ID" value="NZ_JANFNH010000012.1"/>
</dbReference>
<keyword evidence="3" id="KW-1185">Reference proteome</keyword>
<evidence type="ECO:0000313" key="3">
    <source>
        <dbReference type="Proteomes" id="UP001206206"/>
    </source>
</evidence>
<accession>A0ABT1PCQ4</accession>
<proteinExistence type="predicted"/>
<feature type="domain" description="Bulb-type lectin" evidence="1">
    <location>
        <begin position="3"/>
        <end position="111"/>
    </location>
</feature>
<dbReference type="SUPFAM" id="SSF51110">
    <property type="entry name" value="alpha-D-mannose-specific plant lectins"/>
    <property type="match status" value="1"/>
</dbReference>
<dbReference type="EMBL" id="JANFNH010000012">
    <property type="protein sequence ID" value="MCQ4043148.1"/>
    <property type="molecule type" value="Genomic_DNA"/>
</dbReference>
<dbReference type="InterPro" id="IPR036426">
    <property type="entry name" value="Bulb-type_lectin_dom_sf"/>
</dbReference>
<dbReference type="SMART" id="SM00108">
    <property type="entry name" value="B_lectin"/>
    <property type="match status" value="1"/>
</dbReference>
<evidence type="ECO:0000259" key="1">
    <source>
        <dbReference type="PROSITE" id="PS50927"/>
    </source>
</evidence>
<evidence type="ECO:0000313" key="2">
    <source>
        <dbReference type="EMBL" id="MCQ4043148.1"/>
    </source>
</evidence>